<organism evidence="2 3">
    <name type="scientific">Pavo cristatus</name>
    <name type="common">Indian peafowl</name>
    <name type="synonym">Blue peafowl</name>
    <dbReference type="NCBI Taxonomy" id="9049"/>
    <lineage>
        <taxon>Eukaryota</taxon>
        <taxon>Metazoa</taxon>
        <taxon>Chordata</taxon>
        <taxon>Craniata</taxon>
        <taxon>Vertebrata</taxon>
        <taxon>Euteleostomi</taxon>
        <taxon>Archelosauria</taxon>
        <taxon>Archosauria</taxon>
        <taxon>Dinosauria</taxon>
        <taxon>Saurischia</taxon>
        <taxon>Theropoda</taxon>
        <taxon>Coelurosauria</taxon>
        <taxon>Aves</taxon>
        <taxon>Neognathae</taxon>
        <taxon>Galloanserae</taxon>
        <taxon>Galliformes</taxon>
        <taxon>Phasianidae</taxon>
        <taxon>Phasianinae</taxon>
        <taxon>Pavo</taxon>
    </lineage>
</organism>
<reference evidence="2" key="2">
    <citation type="submission" date="2025-09" db="UniProtKB">
        <authorList>
            <consortium name="Ensembl"/>
        </authorList>
    </citation>
    <scope>IDENTIFICATION</scope>
</reference>
<keyword evidence="3" id="KW-1185">Reference proteome</keyword>
<keyword evidence="1" id="KW-0175">Coiled coil</keyword>
<dbReference type="PANTHER" id="PTHR28594">
    <property type="entry name" value="ATR-INTERACTING PROTEIN"/>
    <property type="match status" value="1"/>
</dbReference>
<evidence type="ECO:0000313" key="2">
    <source>
        <dbReference type="Ensembl" id="ENSPSTP00000007319.1"/>
    </source>
</evidence>
<dbReference type="GO" id="GO:0000077">
    <property type="term" value="P:DNA damage checkpoint signaling"/>
    <property type="evidence" value="ECO:0007669"/>
    <property type="project" value="InterPro"/>
</dbReference>
<protein>
    <submittedName>
        <fullName evidence="2">Uncharacterized protein</fullName>
    </submittedName>
</protein>
<dbReference type="AlphaFoldDB" id="A0A8C9EZZ7"/>
<name>A0A8C9EZZ7_PAVCR</name>
<feature type="coiled-coil region" evidence="1">
    <location>
        <begin position="21"/>
        <end position="126"/>
    </location>
</feature>
<evidence type="ECO:0000256" key="1">
    <source>
        <dbReference type="SAM" id="Coils"/>
    </source>
</evidence>
<reference evidence="2" key="1">
    <citation type="submission" date="2025-08" db="UniProtKB">
        <authorList>
            <consortium name="Ensembl"/>
        </authorList>
    </citation>
    <scope>IDENTIFICATION</scope>
</reference>
<dbReference type="Ensembl" id="ENSPSTT00000007678.1">
    <property type="protein sequence ID" value="ENSPSTP00000007319.1"/>
    <property type="gene ID" value="ENSPSTG00000005194.1"/>
</dbReference>
<evidence type="ECO:0000313" key="3">
    <source>
        <dbReference type="Proteomes" id="UP000694428"/>
    </source>
</evidence>
<dbReference type="GO" id="GO:0006281">
    <property type="term" value="P:DNA repair"/>
    <property type="evidence" value="ECO:0007669"/>
    <property type="project" value="TreeGrafter"/>
</dbReference>
<dbReference type="Proteomes" id="UP000694428">
    <property type="component" value="Unplaced"/>
</dbReference>
<accession>A0A8C9EZZ7</accession>
<sequence length="131" mass="15190">RSLPAAGGGAGSAQLRGAFQLQVLQAQHEDTRRKLKEMQDEILTKNGEIKILRDSMQQMEHAMEEQRRSYVLLEQQQSQALGEKEREFSKKLLSLQSELQFKDAEMNELRTRLQNCERNKHVTQTQVVPQR</sequence>
<proteinExistence type="predicted"/>
<dbReference type="InterPro" id="IPR033349">
    <property type="entry name" value="ATRIP"/>
</dbReference>
<dbReference type="PANTHER" id="PTHR28594:SF1">
    <property type="entry name" value="ATR-INTERACTING PROTEIN"/>
    <property type="match status" value="1"/>
</dbReference>